<dbReference type="Pfam" id="PF16045">
    <property type="entry name" value="LisH_2"/>
    <property type="match status" value="1"/>
</dbReference>
<feature type="region of interest" description="Disordered" evidence="2">
    <location>
        <begin position="658"/>
        <end position="845"/>
    </location>
</feature>
<dbReference type="PROSITE" id="PS50896">
    <property type="entry name" value="LISH"/>
    <property type="match status" value="1"/>
</dbReference>
<dbReference type="GO" id="GO:0005813">
    <property type="term" value="C:centrosome"/>
    <property type="evidence" value="ECO:0007669"/>
    <property type="project" value="TreeGrafter"/>
</dbReference>
<feature type="coiled-coil region" evidence="1">
    <location>
        <begin position="623"/>
        <end position="650"/>
    </location>
</feature>
<dbReference type="InterPro" id="IPR055289">
    <property type="entry name" value="OFD1"/>
</dbReference>
<feature type="compositionally biased region" description="Basic and acidic residues" evidence="2">
    <location>
        <begin position="1047"/>
        <end position="1114"/>
    </location>
</feature>
<feature type="coiled-coil region" evidence="1">
    <location>
        <begin position="381"/>
        <end position="526"/>
    </location>
</feature>
<feature type="coiled-coil region" evidence="1">
    <location>
        <begin position="256"/>
        <end position="308"/>
    </location>
</feature>
<protein>
    <recommendedName>
        <fullName evidence="5">LisH domain-containing protein</fullName>
    </recommendedName>
</protein>
<feature type="compositionally biased region" description="Low complexity" evidence="2">
    <location>
        <begin position="602"/>
        <end position="617"/>
    </location>
</feature>
<dbReference type="InterPro" id="IPR006594">
    <property type="entry name" value="LisH"/>
</dbReference>
<dbReference type="PANTHER" id="PTHR39063:SF1">
    <property type="entry name" value="OFD1 CENTRIOLE AND CENTRIOLAR SATELLITE PROTEIN"/>
    <property type="match status" value="1"/>
</dbReference>
<feature type="compositionally biased region" description="Polar residues" evidence="2">
    <location>
        <begin position="953"/>
        <end position="967"/>
    </location>
</feature>
<feature type="compositionally biased region" description="Low complexity" evidence="2">
    <location>
        <begin position="898"/>
        <end position="908"/>
    </location>
</feature>
<dbReference type="GO" id="GO:0060287">
    <property type="term" value="P:epithelial cilium movement involved in determination of left/right asymmetry"/>
    <property type="evidence" value="ECO:0007669"/>
    <property type="project" value="TreeGrafter"/>
</dbReference>
<proteinExistence type="predicted"/>
<feature type="region of interest" description="Disordered" evidence="2">
    <location>
        <begin position="596"/>
        <end position="621"/>
    </location>
</feature>
<evidence type="ECO:0000313" key="3">
    <source>
        <dbReference type="Ensembl" id="ENSELUP00000016978.3"/>
    </source>
</evidence>
<dbReference type="RefSeq" id="XP_010882685.5">
    <property type="nucleotide sequence ID" value="XM_010884383.5"/>
</dbReference>
<accession>A0A3P8YKB4</accession>
<dbReference type="GO" id="GO:0036064">
    <property type="term" value="C:ciliary basal body"/>
    <property type="evidence" value="ECO:0007669"/>
    <property type="project" value="TreeGrafter"/>
</dbReference>
<dbReference type="InParanoid" id="A0A3P8YKB4"/>
<dbReference type="GeneID" id="105018728"/>
<sequence length="1174" mass="134524">MSVAKEEALSPDELRKRLYQTFKNRGVLDTLKTQLRNQLIQELKHPVVSGERVPRLVPVKSDSVLVTASNSLVADHLRNSGYEYTLSVFYPECGLGKDKIFSAKDLLQLMKISPQSPLYTSLTSFTQKDNKGFLMSLLIQLTDHHLHGKQCDADTQTVTVPAFKDSLVDKMKTIDEEYEALRYKGDQWVSYESKLAAYRKEIEAQVQAEMNAQLQHFKDLEIAKVKMVEKEKSHKEMLKLRQDLERTYEMKSESLITREKNAIDRLQKQQEIEEKDIYMQRQAVLKEIESVRNREAELRLRMEAFERTCKIQEDKTKTMEDLLRRRELAVRTMEDTYDQKLKNELSRYQLELKEEYIKRTEKLTEYENRNKVESVRIERDSAEVSAKLEEHNRACAELRRLQLELDTFQSQSSLLTQQNELLRERLEATKDYPTLRRERGELQTQVRLLNKQLEEAQEENQRLQTDLSRPSVEQLALQAELRRMESAKRLLEEEFDSHRQVLQAQLQSELERCAQYKTQLLDCEERAQWMASQVEDIKMQLRQTQLALENEVLRNPKPSLVDRSVLDFSPHKLQPPDIYVDRGVLRAGLVGHDDAREAGVVPSRGRSPRWGRSSSPDSDTELLANAKARIRDLEEEAETLEVAYRAYQRRALHATVHHMLPPQREPGPLCTKSPLRQPVNQQRSHSPQRPQASQRPRSHSPQRPWVSRRPLSPERHPPTQSSRSPTYTQAGTRSPTYPQAGTRSPTYPQAGTRSPTYPQAGTRSPTYPQAGTRSPTYPQAGTRSPTYPQAGTRSPTYPQAGTRSPNNALAGTSSPTYPQAGTRRPTSPQATTRALTSPQPATRIPISPQARVTFAEEQVQHQYPGSGNGRDFHTLDVSEAQFSGDQSPQEGSSPPPRRLSSTPLSLSRSHPEPVEEAEVSSLVFPERQHSPLPTPHQEVPLSGDFISELSPHHSPQLQSTARDQCSPPQVPQSIFSSSESSPQPERISVADLTEPLSEPSHIPELLLDTVCAEEEAPNGPLTAPPSRAPWDLTGTQTRGEFQQILDESGRQQEEQQRWERERREREEKRQHEREEAQERELRELERLEQEKLRGERPRLNEGDEGREEMERAAEENAPPSDPLQKYMKMVMEQRQQAQSPAGGDEPEHRSPYGLSLSEKDDSIAFSHEDVDDFW</sequence>
<reference evidence="3" key="2">
    <citation type="submission" date="2020-02" db="EMBL/GenBank/DDBJ databases">
        <title>Esox lucius (northern pike) genome, fEsoLuc1, primary haplotype.</title>
        <authorList>
            <person name="Myers G."/>
            <person name="Karagic N."/>
            <person name="Meyer A."/>
            <person name="Pippel M."/>
            <person name="Reichard M."/>
            <person name="Winkler S."/>
            <person name="Tracey A."/>
            <person name="Sims Y."/>
            <person name="Howe K."/>
            <person name="Rhie A."/>
            <person name="Formenti G."/>
            <person name="Durbin R."/>
            <person name="Fedrigo O."/>
            <person name="Jarvis E.D."/>
        </authorList>
    </citation>
    <scope>NUCLEOTIDE SEQUENCE [LARGE SCALE GENOMIC DNA]</scope>
</reference>
<evidence type="ECO:0000256" key="1">
    <source>
        <dbReference type="SAM" id="Coils"/>
    </source>
</evidence>
<feature type="compositionally biased region" description="Polar residues" evidence="2">
    <location>
        <begin position="881"/>
        <end position="891"/>
    </location>
</feature>
<feature type="compositionally biased region" description="Polar residues" evidence="2">
    <location>
        <begin position="718"/>
        <end position="840"/>
    </location>
</feature>
<dbReference type="Proteomes" id="UP000265140">
    <property type="component" value="Chromosome 20"/>
</dbReference>
<dbReference type="OMA" id="IREREQX"/>
<dbReference type="PANTHER" id="PTHR39063">
    <property type="entry name" value="ORAL-FACIAL-DIGITAL SYNDROME 1 PROTEIN HOMOLOG"/>
    <property type="match status" value="1"/>
</dbReference>
<feature type="region of interest" description="Disordered" evidence="2">
    <location>
        <begin position="881"/>
        <end position="1174"/>
    </location>
</feature>
<dbReference type="GO" id="GO:0005576">
    <property type="term" value="C:extracellular region"/>
    <property type="evidence" value="ECO:0007669"/>
    <property type="project" value="GOC"/>
</dbReference>
<dbReference type="GeneTree" id="ENSGT00390000001798"/>
<name>A0A3P8YKB4_ESOLU</name>
<keyword evidence="4" id="KW-1185">Reference proteome</keyword>
<feature type="compositionally biased region" description="Basic and acidic residues" evidence="2">
    <location>
        <begin position="1157"/>
        <end position="1168"/>
    </location>
</feature>
<reference evidence="3" key="4">
    <citation type="submission" date="2025-09" db="UniProtKB">
        <authorList>
            <consortium name="Ensembl"/>
        </authorList>
    </citation>
    <scope>IDENTIFICATION</scope>
</reference>
<dbReference type="FunCoup" id="A0A3P8YKB4">
    <property type="interactions" value="803"/>
</dbReference>
<organism evidence="3 4">
    <name type="scientific">Esox lucius</name>
    <name type="common">Northern pike</name>
    <dbReference type="NCBI Taxonomy" id="8010"/>
    <lineage>
        <taxon>Eukaryota</taxon>
        <taxon>Metazoa</taxon>
        <taxon>Chordata</taxon>
        <taxon>Craniata</taxon>
        <taxon>Vertebrata</taxon>
        <taxon>Euteleostomi</taxon>
        <taxon>Actinopterygii</taxon>
        <taxon>Neopterygii</taxon>
        <taxon>Teleostei</taxon>
        <taxon>Protacanthopterygii</taxon>
        <taxon>Esociformes</taxon>
        <taxon>Esocidae</taxon>
        <taxon>Esox</taxon>
    </lineage>
</organism>
<feature type="compositionally biased region" description="Polar residues" evidence="2">
    <location>
        <begin position="678"/>
        <end position="701"/>
    </location>
</feature>
<feature type="compositionally biased region" description="Low complexity" evidence="2">
    <location>
        <begin position="972"/>
        <end position="987"/>
    </location>
</feature>
<gene>
    <name evidence="3" type="primary">OFD1</name>
</gene>
<evidence type="ECO:0000256" key="2">
    <source>
        <dbReference type="SAM" id="MobiDB-lite"/>
    </source>
</evidence>
<dbReference type="Bgee" id="ENSELUG00000016770">
    <property type="expression patterns" value="Expressed in ovary and 15 other cell types or tissues"/>
</dbReference>
<reference evidence="3" key="3">
    <citation type="submission" date="2025-08" db="UniProtKB">
        <authorList>
            <consortium name="Ensembl"/>
        </authorList>
    </citation>
    <scope>IDENTIFICATION</scope>
</reference>
<dbReference type="AlphaFoldDB" id="A0A3P8YKB4"/>
<evidence type="ECO:0000313" key="4">
    <source>
        <dbReference type="Proteomes" id="UP000265140"/>
    </source>
</evidence>
<reference evidence="4" key="1">
    <citation type="journal article" date="2014" name="PLoS ONE">
        <title>The genome and linkage map of the northern pike (Esox lucius): conserved synteny revealed between the salmonid sister group and the Neoteleostei.</title>
        <authorList>
            <person name="Rondeau E.B."/>
            <person name="Minkley D.R."/>
            <person name="Leong J.S."/>
            <person name="Messmer A.M."/>
            <person name="Jantzen J.R."/>
            <person name="von Schalburg K.R."/>
            <person name="Lemon C."/>
            <person name="Bird N.H."/>
            <person name="Koop B.F."/>
        </authorList>
    </citation>
    <scope>NUCLEOTIDE SEQUENCE</scope>
</reference>
<keyword evidence="1" id="KW-0175">Coiled coil</keyword>
<dbReference type="Ensembl" id="ENSELUT00000026457.3">
    <property type="protein sequence ID" value="ENSELUP00000016978.3"/>
    <property type="gene ID" value="ENSELUG00000016770.3"/>
</dbReference>
<dbReference type="STRING" id="8010.ENSELUP00000016978"/>
<evidence type="ECO:0008006" key="5">
    <source>
        <dbReference type="Google" id="ProtNLM"/>
    </source>
</evidence>